<evidence type="ECO:0000259" key="8">
    <source>
        <dbReference type="Pfam" id="PF00150"/>
    </source>
</evidence>
<evidence type="ECO:0000313" key="12">
    <source>
        <dbReference type="Proteomes" id="UP000199081"/>
    </source>
</evidence>
<keyword evidence="12" id="KW-1185">Reference proteome</keyword>
<dbReference type="RefSeq" id="WP_091479693.1">
    <property type="nucleotide sequence ID" value="NZ_BJYC01000004.1"/>
</dbReference>
<organism evidence="11 12">
    <name type="scientific">Alkalibacterium pelagium</name>
    <dbReference type="NCBI Taxonomy" id="426702"/>
    <lineage>
        <taxon>Bacteria</taxon>
        <taxon>Bacillati</taxon>
        <taxon>Bacillota</taxon>
        <taxon>Bacilli</taxon>
        <taxon>Lactobacillales</taxon>
        <taxon>Carnobacteriaceae</taxon>
        <taxon>Alkalibacterium</taxon>
    </lineage>
</organism>
<feature type="domain" description="Endoglucanase B carbohydrate binding" evidence="10">
    <location>
        <begin position="439"/>
        <end position="538"/>
    </location>
</feature>
<accession>A0A1H7IJN0</accession>
<evidence type="ECO:0000256" key="5">
    <source>
        <dbReference type="ARBA" id="ARBA00023295"/>
    </source>
</evidence>
<dbReference type="InterPro" id="IPR017853">
    <property type="entry name" value="GH"/>
</dbReference>
<reference evidence="12" key="1">
    <citation type="submission" date="2016-10" db="EMBL/GenBank/DDBJ databases">
        <authorList>
            <person name="Varghese N."/>
            <person name="Submissions S."/>
        </authorList>
    </citation>
    <scope>NUCLEOTIDE SEQUENCE [LARGE SCALE GENOMIC DNA]</scope>
    <source>
        <strain evidence="12">DSM 19183</strain>
    </source>
</reference>
<dbReference type="Proteomes" id="UP000199081">
    <property type="component" value="Unassembled WGS sequence"/>
</dbReference>
<dbReference type="InterPro" id="IPR014756">
    <property type="entry name" value="Ig_E-set"/>
</dbReference>
<keyword evidence="6" id="KW-0624">Polysaccharide degradation</keyword>
<keyword evidence="2 7" id="KW-0378">Hydrolase</keyword>
<dbReference type="EMBL" id="FNZU01000004">
    <property type="protein sequence ID" value="SEK60925.1"/>
    <property type="molecule type" value="Genomic_DNA"/>
</dbReference>
<feature type="domain" description="Carbohydrate binding X2" evidence="9">
    <location>
        <begin position="361"/>
        <end position="432"/>
    </location>
</feature>
<evidence type="ECO:0000256" key="7">
    <source>
        <dbReference type="RuleBase" id="RU361153"/>
    </source>
</evidence>
<dbReference type="SUPFAM" id="SSF81296">
    <property type="entry name" value="E set domains"/>
    <property type="match status" value="1"/>
</dbReference>
<evidence type="ECO:0000256" key="3">
    <source>
        <dbReference type="ARBA" id="ARBA00023001"/>
    </source>
</evidence>
<evidence type="ECO:0000256" key="1">
    <source>
        <dbReference type="ARBA" id="ARBA00022729"/>
    </source>
</evidence>
<dbReference type="InterPro" id="IPR040946">
    <property type="entry name" value="CBM46"/>
</dbReference>
<dbReference type="InterPro" id="IPR050386">
    <property type="entry name" value="Glycosyl_hydrolase_5"/>
</dbReference>
<keyword evidence="1" id="KW-0732">Signal</keyword>
<dbReference type="InterPro" id="IPR005102">
    <property type="entry name" value="Carbo-bd_X2"/>
</dbReference>
<keyword evidence="5 7" id="KW-0326">Glycosidase</keyword>
<evidence type="ECO:0000259" key="9">
    <source>
        <dbReference type="Pfam" id="PF03442"/>
    </source>
</evidence>
<dbReference type="STRING" id="426702.SAMN04488099_104106"/>
<dbReference type="GO" id="GO:0009986">
    <property type="term" value="C:cell surface"/>
    <property type="evidence" value="ECO:0007669"/>
    <property type="project" value="TreeGrafter"/>
</dbReference>
<evidence type="ECO:0000256" key="2">
    <source>
        <dbReference type="ARBA" id="ARBA00022801"/>
    </source>
</evidence>
<keyword evidence="3" id="KW-0136">Cellulose degradation</keyword>
<gene>
    <name evidence="11" type="ORF">SAMN04488099_104106</name>
</gene>
<sequence length="541" mass="62784">MTQLKEKSLSLRYVDAMGHGWNLGNSFDSFHKEELSWGNPRVTKELLQTVKKKGFKNIRLPLTLHMRIDGPENDYTINESFLNRYEEAVKGSLEEGFYVMINIHHDSVTWLKEWNGQTDSDRFKKYVRIWEQLSERFKDYDDRVMFESVNEPQFNVEESVGIQYLEKLNDTFYHMVRQSGGNNATRMLVLPTLLTNDSQNKLDALYEQIVGFDDPYILATVHYYSVWVYSANIGKTRFDQTLWEDVTPRTSLVEVFDRVTETFIDRGIGVVIGEYGLLGYDKSESANQFGETLKYLEYINYYANKKGMSLILWDNGQHLNRYEYEWYLPRFGELIERSMKERSAHSKGLDTEYLTEPLPEEGMAIPLVLNGHVLEKVRTHSRELIKGKEYTLEGEILYLSESFFKQLYEETHGEIGLTVTLILTFSGGADWHHHLIYTDKPVLKEAAGKVGEAVQIPTIFNGNHLESLIVKDSNNDSVANNKELEYLQHSLEFMPGEDSIYLLSDFTSQLQDGEYTIHVTFFSGMRVLYHLHVENGEIKGK</sequence>
<feature type="domain" description="Glycoside hydrolase family 5" evidence="8">
    <location>
        <begin position="31"/>
        <end position="318"/>
    </location>
</feature>
<dbReference type="Pfam" id="PF18448">
    <property type="entry name" value="CBM46"/>
    <property type="match status" value="1"/>
</dbReference>
<evidence type="ECO:0000256" key="6">
    <source>
        <dbReference type="ARBA" id="ARBA00023326"/>
    </source>
</evidence>
<dbReference type="Pfam" id="PF03442">
    <property type="entry name" value="CBM_X2"/>
    <property type="match status" value="1"/>
</dbReference>
<name>A0A1H7IJN0_9LACT</name>
<dbReference type="SMR" id="A0A1H7IJN0"/>
<dbReference type="InterPro" id="IPR001547">
    <property type="entry name" value="Glyco_hydro_5"/>
</dbReference>
<dbReference type="AlphaFoldDB" id="A0A1H7IJN0"/>
<dbReference type="InterPro" id="IPR013783">
    <property type="entry name" value="Ig-like_fold"/>
</dbReference>
<keyword evidence="4" id="KW-0119">Carbohydrate metabolism</keyword>
<dbReference type="PANTHER" id="PTHR31297:SF17">
    <property type="entry name" value="ENDOGLUCANASE"/>
    <property type="match status" value="1"/>
</dbReference>
<evidence type="ECO:0000256" key="4">
    <source>
        <dbReference type="ARBA" id="ARBA00023277"/>
    </source>
</evidence>
<dbReference type="PANTHER" id="PTHR31297">
    <property type="entry name" value="GLUCAN ENDO-1,6-BETA-GLUCOSIDASE B"/>
    <property type="match status" value="1"/>
</dbReference>
<dbReference type="GO" id="GO:0030245">
    <property type="term" value="P:cellulose catabolic process"/>
    <property type="evidence" value="ECO:0007669"/>
    <property type="project" value="UniProtKB-KW"/>
</dbReference>
<dbReference type="GO" id="GO:0008422">
    <property type="term" value="F:beta-glucosidase activity"/>
    <property type="evidence" value="ECO:0007669"/>
    <property type="project" value="TreeGrafter"/>
</dbReference>
<comment type="similarity">
    <text evidence="7">Belongs to the glycosyl hydrolase 5 (cellulase A) family.</text>
</comment>
<dbReference type="Pfam" id="PF00150">
    <property type="entry name" value="Cellulase"/>
    <property type="match status" value="1"/>
</dbReference>
<protein>
    <submittedName>
        <fullName evidence="11">Endoglucanase</fullName>
    </submittedName>
</protein>
<dbReference type="SUPFAM" id="SSF51445">
    <property type="entry name" value="(Trans)glycosidases"/>
    <property type="match status" value="1"/>
</dbReference>
<dbReference type="Gene3D" id="3.20.20.80">
    <property type="entry name" value="Glycosidases"/>
    <property type="match status" value="1"/>
</dbReference>
<evidence type="ECO:0000259" key="10">
    <source>
        <dbReference type="Pfam" id="PF18448"/>
    </source>
</evidence>
<dbReference type="OrthoDB" id="9800955at2"/>
<proteinExistence type="inferred from homology"/>
<dbReference type="Gene3D" id="2.60.40.10">
    <property type="entry name" value="Immunoglobulins"/>
    <property type="match status" value="1"/>
</dbReference>
<dbReference type="GO" id="GO:0005576">
    <property type="term" value="C:extracellular region"/>
    <property type="evidence" value="ECO:0007669"/>
    <property type="project" value="TreeGrafter"/>
</dbReference>
<evidence type="ECO:0000313" key="11">
    <source>
        <dbReference type="EMBL" id="SEK60925.1"/>
    </source>
</evidence>